<evidence type="ECO:0000256" key="10">
    <source>
        <dbReference type="SAM" id="MobiDB-lite"/>
    </source>
</evidence>
<dbReference type="InterPro" id="IPR015655">
    <property type="entry name" value="PP2C"/>
</dbReference>
<evidence type="ECO:0000256" key="7">
    <source>
        <dbReference type="ARBA" id="ARBA00022912"/>
    </source>
</evidence>
<dbReference type="EnsemblMetazoa" id="XM_038200792.1">
    <property type="protein sequence ID" value="XP_038056720.1"/>
    <property type="gene ID" value="LOC119728520"/>
</dbReference>
<dbReference type="GeneID" id="119728520"/>
<dbReference type="GO" id="GO:0046872">
    <property type="term" value="F:metal ion binding"/>
    <property type="evidence" value="ECO:0007669"/>
    <property type="project" value="UniProtKB-KW"/>
</dbReference>
<comment type="similarity">
    <text evidence="2 9">Belongs to the PP2C family.</text>
</comment>
<protein>
    <recommendedName>
        <fullName evidence="3">protein-serine/threonine phosphatase</fullName>
        <ecNumber evidence="3">3.1.3.16</ecNumber>
    </recommendedName>
</protein>
<dbReference type="Proteomes" id="UP000887568">
    <property type="component" value="Unplaced"/>
</dbReference>
<feature type="compositionally biased region" description="Acidic residues" evidence="10">
    <location>
        <begin position="269"/>
        <end position="328"/>
    </location>
</feature>
<feature type="region of interest" description="Disordered" evidence="10">
    <location>
        <begin position="158"/>
        <end position="341"/>
    </location>
</feature>
<evidence type="ECO:0000256" key="5">
    <source>
        <dbReference type="ARBA" id="ARBA00022801"/>
    </source>
</evidence>
<dbReference type="GO" id="GO:0005654">
    <property type="term" value="C:nucleoplasm"/>
    <property type="evidence" value="ECO:0007669"/>
    <property type="project" value="TreeGrafter"/>
</dbReference>
<dbReference type="RefSeq" id="XP_038056720.1">
    <property type="nucleotide sequence ID" value="XM_038200792.1"/>
</dbReference>
<dbReference type="InterPro" id="IPR000222">
    <property type="entry name" value="PP2C_BS"/>
</dbReference>
<dbReference type="PROSITE" id="PS51746">
    <property type="entry name" value="PPM_2"/>
    <property type="match status" value="1"/>
</dbReference>
<feature type="region of interest" description="Disordered" evidence="10">
    <location>
        <begin position="530"/>
        <end position="551"/>
    </location>
</feature>
<organism evidence="12 13">
    <name type="scientific">Patiria miniata</name>
    <name type="common">Bat star</name>
    <name type="synonym">Asterina miniata</name>
    <dbReference type="NCBI Taxonomy" id="46514"/>
    <lineage>
        <taxon>Eukaryota</taxon>
        <taxon>Metazoa</taxon>
        <taxon>Echinodermata</taxon>
        <taxon>Eleutherozoa</taxon>
        <taxon>Asterozoa</taxon>
        <taxon>Asteroidea</taxon>
        <taxon>Valvatacea</taxon>
        <taxon>Valvatida</taxon>
        <taxon>Asterinidae</taxon>
        <taxon>Patiria</taxon>
    </lineage>
</organism>
<evidence type="ECO:0000256" key="4">
    <source>
        <dbReference type="ARBA" id="ARBA00022723"/>
    </source>
</evidence>
<dbReference type="InterPro" id="IPR036457">
    <property type="entry name" value="PPM-type-like_dom_sf"/>
</dbReference>
<evidence type="ECO:0000256" key="9">
    <source>
        <dbReference type="RuleBase" id="RU003465"/>
    </source>
</evidence>
<dbReference type="SUPFAM" id="SSF81606">
    <property type="entry name" value="PP2C-like"/>
    <property type="match status" value="1"/>
</dbReference>
<name>A0A913ZZG4_PATMI</name>
<keyword evidence="4" id="KW-0479">Metal-binding</keyword>
<dbReference type="Pfam" id="PF00481">
    <property type="entry name" value="PP2C"/>
    <property type="match status" value="2"/>
</dbReference>
<evidence type="ECO:0000313" key="12">
    <source>
        <dbReference type="EnsemblMetazoa" id="XP_038056720.1"/>
    </source>
</evidence>
<dbReference type="InterPro" id="IPR001932">
    <property type="entry name" value="PPM-type_phosphatase-like_dom"/>
</dbReference>
<proteinExistence type="inferred from homology"/>
<accession>A0A913ZZG4</accession>
<keyword evidence="7 9" id="KW-0904">Protein phosphatase</keyword>
<feature type="domain" description="PPM-type phosphatase" evidence="11">
    <location>
        <begin position="23"/>
        <end position="518"/>
    </location>
</feature>
<dbReference type="PANTHER" id="PTHR13832:SF803">
    <property type="entry name" value="PROTEIN PHOSPHATASE 1G"/>
    <property type="match status" value="1"/>
</dbReference>
<evidence type="ECO:0000256" key="8">
    <source>
        <dbReference type="ARBA" id="ARBA00023211"/>
    </source>
</evidence>
<dbReference type="PROSITE" id="PS01032">
    <property type="entry name" value="PPM_1"/>
    <property type="match status" value="1"/>
</dbReference>
<keyword evidence="5 9" id="KW-0378">Hydrolase</keyword>
<dbReference type="PANTHER" id="PTHR13832">
    <property type="entry name" value="PROTEIN PHOSPHATASE 2C"/>
    <property type="match status" value="1"/>
</dbReference>
<dbReference type="SMART" id="SM00332">
    <property type="entry name" value="PP2Cc"/>
    <property type="match status" value="1"/>
</dbReference>
<keyword evidence="6" id="KW-0460">Magnesium</keyword>
<dbReference type="FunFam" id="3.60.40.10:FF:000029">
    <property type="entry name" value="Protein phosphatase, Mg2+/Mn2+-dependent, 1G"/>
    <property type="match status" value="1"/>
</dbReference>
<dbReference type="Gene3D" id="3.60.40.10">
    <property type="entry name" value="PPM-type phosphatase domain"/>
    <property type="match status" value="2"/>
</dbReference>
<dbReference type="AlphaFoldDB" id="A0A913ZZG4"/>
<sequence>MGAYLSEPKTECVSDDGGTEKVRFGSSAMQGWRLGMEDGHNCISQLDEETAMFAVYDGHGGAEVAIYCSKYLPDYILDQAAYKNGDIGKALEDAFMKIDVAIKEPAVVEELRQIAGMEHNSDEADAEEANALQEEANLPLGELLARYSYHPTKTRTLRKKLDRNDLLSPMVRKKAPAFGNEDAANGQDKDNGEGDRGSIPLRLDDDEEEVEAGSKVQVEANGAKKDGSAVDEVQEPEGNDSGKDSQEIIKCNGTDAAETEEVNGRLAESEGDNEAEEEEAEDDEEDAEEEEDDDDDDESDSEEDEDAEGGDEPDDDEDDEDEDEDEQQDVFGQKEEPGSDSGCTAVVALIRDNQIIVANAGDSRCVLSKAGEAVDLSIDHKPEDKIEITRIEKAGGKVTPDGRVNGGLNLSRAIGDHCYKCNTNLPPEEQMISAFPDIQTAELTKEHDIMVVACDGIWNVMTSQEVIEFVRDRIAKQSSEGKPKLSEICEELFHVCLAPDTSGDGTGCDNMTCVIVQFNHDTPGQPLAVGVKRKASESTPTDDDDSKRHKV</sequence>
<keyword evidence="8" id="KW-0464">Manganese</keyword>
<reference evidence="12" key="1">
    <citation type="submission" date="2022-11" db="UniProtKB">
        <authorList>
            <consortium name="EnsemblMetazoa"/>
        </authorList>
    </citation>
    <scope>IDENTIFICATION</scope>
</reference>
<evidence type="ECO:0000256" key="6">
    <source>
        <dbReference type="ARBA" id="ARBA00022842"/>
    </source>
</evidence>
<feature type="compositionally biased region" description="Basic and acidic residues" evidence="10">
    <location>
        <begin position="187"/>
        <end position="196"/>
    </location>
</feature>
<comment type="cofactor">
    <cofactor evidence="1">
        <name>Mn(2+)</name>
        <dbReference type="ChEBI" id="CHEBI:29035"/>
    </cofactor>
</comment>
<dbReference type="OrthoDB" id="10264738at2759"/>
<dbReference type="GO" id="GO:0004722">
    <property type="term" value="F:protein serine/threonine phosphatase activity"/>
    <property type="evidence" value="ECO:0007669"/>
    <property type="project" value="UniProtKB-EC"/>
</dbReference>
<dbReference type="EC" id="3.1.3.16" evidence="3"/>
<dbReference type="OMA" id="GWHMFAV"/>
<dbReference type="CDD" id="cd00143">
    <property type="entry name" value="PP2Cc"/>
    <property type="match status" value="1"/>
</dbReference>
<evidence type="ECO:0000256" key="3">
    <source>
        <dbReference type="ARBA" id="ARBA00013081"/>
    </source>
</evidence>
<evidence type="ECO:0000259" key="11">
    <source>
        <dbReference type="PROSITE" id="PS51746"/>
    </source>
</evidence>
<evidence type="ECO:0000256" key="2">
    <source>
        <dbReference type="ARBA" id="ARBA00006702"/>
    </source>
</evidence>
<evidence type="ECO:0000313" key="13">
    <source>
        <dbReference type="Proteomes" id="UP000887568"/>
    </source>
</evidence>
<evidence type="ECO:0000256" key="1">
    <source>
        <dbReference type="ARBA" id="ARBA00001936"/>
    </source>
</evidence>
<keyword evidence="13" id="KW-1185">Reference proteome</keyword>